<sequence>MEFNCSDINVWKEALSSYSSRILSLGKPNLPSLDEFYRTELPSRLHARLPEPYLTKSELHSLMQWKLTRGKYRPRLLGFVSSLDEALVKSASQKAFLSLPDVSKAVSELTVLKGVGPATASAVLAAFDPAVAPFMSDEAMNAVLGNSKDYSLKQYLQLASGLQEKAKVGLLDAIPFALVFKIKMLECQGSAEYGRAKSNGKIKIGVRGFDFSREVRTEKEGVTDLDNELSSEDEVFTASDVERALWSSAVGAKLSRLSEKPTSRANPKISCKRKRCC</sequence>
<dbReference type="OrthoDB" id="8249012at2759"/>
<organism evidence="1 2">
    <name type="scientific">Carnegiea gigantea</name>
    <dbReference type="NCBI Taxonomy" id="171969"/>
    <lineage>
        <taxon>Eukaryota</taxon>
        <taxon>Viridiplantae</taxon>
        <taxon>Streptophyta</taxon>
        <taxon>Embryophyta</taxon>
        <taxon>Tracheophyta</taxon>
        <taxon>Spermatophyta</taxon>
        <taxon>Magnoliopsida</taxon>
        <taxon>eudicotyledons</taxon>
        <taxon>Gunneridae</taxon>
        <taxon>Pentapetalae</taxon>
        <taxon>Caryophyllales</taxon>
        <taxon>Cactineae</taxon>
        <taxon>Cactaceae</taxon>
        <taxon>Cactoideae</taxon>
        <taxon>Echinocereeae</taxon>
        <taxon>Carnegiea</taxon>
    </lineage>
</organism>
<evidence type="ECO:0000313" key="1">
    <source>
        <dbReference type="EMBL" id="KAJ8453352.1"/>
    </source>
</evidence>
<dbReference type="AlphaFoldDB" id="A0A9Q1L0P4"/>
<protein>
    <submittedName>
        <fullName evidence="1">Uncharacterized protein</fullName>
    </submittedName>
</protein>
<dbReference type="PANTHER" id="PTHR21521:SF0">
    <property type="entry name" value="AMUN, ISOFORM A"/>
    <property type="match status" value="1"/>
</dbReference>
<proteinExistence type="predicted"/>
<keyword evidence="2" id="KW-1185">Reference proteome</keyword>
<dbReference type="EMBL" id="JAKOGI010000001">
    <property type="protein sequence ID" value="KAJ8453352.1"/>
    <property type="molecule type" value="Genomic_DNA"/>
</dbReference>
<gene>
    <name evidence="1" type="ORF">Cgig2_008236</name>
</gene>
<comment type="caution">
    <text evidence="1">The sequence shown here is derived from an EMBL/GenBank/DDBJ whole genome shotgun (WGS) entry which is preliminary data.</text>
</comment>
<dbReference type="PANTHER" id="PTHR21521">
    <property type="entry name" value="AMUN, ISOFORM A"/>
    <property type="match status" value="1"/>
</dbReference>
<name>A0A9Q1L0P4_9CARY</name>
<reference evidence="1" key="1">
    <citation type="submission" date="2022-04" db="EMBL/GenBank/DDBJ databases">
        <title>Carnegiea gigantea Genome sequencing and assembly v2.</title>
        <authorList>
            <person name="Copetti D."/>
            <person name="Sanderson M.J."/>
            <person name="Burquez A."/>
            <person name="Wojciechowski M.F."/>
        </authorList>
    </citation>
    <scope>NUCLEOTIDE SEQUENCE</scope>
    <source>
        <strain evidence="1">SGP5-SGP5p</strain>
        <tissue evidence="1">Aerial part</tissue>
    </source>
</reference>
<dbReference type="Proteomes" id="UP001153076">
    <property type="component" value="Unassembled WGS sequence"/>
</dbReference>
<evidence type="ECO:0000313" key="2">
    <source>
        <dbReference type="Proteomes" id="UP001153076"/>
    </source>
</evidence>
<accession>A0A9Q1L0P4</accession>